<feature type="region of interest" description="Disordered" evidence="1">
    <location>
        <begin position="37"/>
        <end position="66"/>
    </location>
</feature>
<name>A0A375HBY8_9BURK</name>
<accession>A0A375HBY8</accession>
<reference evidence="2 3" key="1">
    <citation type="submission" date="2018-01" db="EMBL/GenBank/DDBJ databases">
        <authorList>
            <person name="Clerissi C."/>
        </authorList>
    </citation>
    <scope>NUCLEOTIDE SEQUENCE [LARGE SCALE GENOMIC DNA]</scope>
    <source>
        <strain evidence="2">Cupriavidus taiwanensis STM 6160</strain>
    </source>
</reference>
<organism evidence="2 3">
    <name type="scientific">Cupriavidus neocaledonicus</name>
    <dbReference type="NCBI Taxonomy" id="1040979"/>
    <lineage>
        <taxon>Bacteria</taxon>
        <taxon>Pseudomonadati</taxon>
        <taxon>Pseudomonadota</taxon>
        <taxon>Betaproteobacteria</taxon>
        <taxon>Burkholderiales</taxon>
        <taxon>Burkholderiaceae</taxon>
        <taxon>Cupriavidus</taxon>
    </lineage>
</organism>
<evidence type="ECO:0000313" key="3">
    <source>
        <dbReference type="Proteomes" id="UP000255168"/>
    </source>
</evidence>
<sequence length="102" mass="11136">MANRPRRIGFHQPSAVGVAAKAPARAGQRSALGLQVIGGAESEHSGGQNPRVRGENPTFPGTEPERWGDRVRTIHRGMATKLLSVKDFFRMGKLPNLSLIYF</sequence>
<dbReference type="AlphaFoldDB" id="A0A375HBY8"/>
<dbReference type="EMBL" id="LT984806">
    <property type="protein sequence ID" value="SPD48426.1"/>
    <property type="molecule type" value="Genomic_DNA"/>
</dbReference>
<evidence type="ECO:0000256" key="1">
    <source>
        <dbReference type="SAM" id="MobiDB-lite"/>
    </source>
</evidence>
<gene>
    <name evidence="2" type="ORF">CBM2607_20420</name>
</gene>
<evidence type="ECO:0000313" key="2">
    <source>
        <dbReference type="EMBL" id="SPD48426.1"/>
    </source>
</evidence>
<protein>
    <submittedName>
        <fullName evidence="2">Uncharacterized protein</fullName>
    </submittedName>
</protein>
<dbReference type="Proteomes" id="UP000255168">
    <property type="component" value="Chromosome I"/>
</dbReference>
<proteinExistence type="predicted"/>